<dbReference type="Pfam" id="PF07647">
    <property type="entry name" value="SAM_2"/>
    <property type="match status" value="1"/>
</dbReference>
<dbReference type="PROSITE" id="PS50105">
    <property type="entry name" value="SAM_DOMAIN"/>
    <property type="match status" value="1"/>
</dbReference>
<dbReference type="InterPro" id="IPR013761">
    <property type="entry name" value="SAM/pointed_sf"/>
</dbReference>
<gene>
    <name evidence="2" type="ORF">DPMN_167420</name>
</gene>
<dbReference type="SMART" id="SM00454">
    <property type="entry name" value="SAM"/>
    <property type="match status" value="1"/>
</dbReference>
<sequence length="114" mass="12744">MAEGERTLESMSVSAFLGNIGLEQLRDVFDQEQITMDILVEMGHDELKDIGINAYGHRHKILKGVEKLLQGKGNFTCSTCVVDKSSLLGKRSFETFSPRKLLTRNAQAFKKTPV</sequence>
<dbReference type="Proteomes" id="UP000828390">
    <property type="component" value="Unassembled WGS sequence"/>
</dbReference>
<dbReference type="CDD" id="cd09524">
    <property type="entry name" value="SAM_tankyrase1_2"/>
    <property type="match status" value="1"/>
</dbReference>
<dbReference type="Gene3D" id="1.10.150.50">
    <property type="entry name" value="Transcription Factor, Ets-1"/>
    <property type="match status" value="1"/>
</dbReference>
<protein>
    <recommendedName>
        <fullName evidence="1">SAM domain-containing protein</fullName>
    </recommendedName>
</protein>
<dbReference type="FunFam" id="1.10.150.50:FF:000012">
    <property type="entry name" value="Poly [ADP-ribose] polymerase"/>
    <property type="match status" value="1"/>
</dbReference>
<keyword evidence="3" id="KW-1185">Reference proteome</keyword>
<proteinExistence type="predicted"/>
<dbReference type="EMBL" id="JAIWYP010000008">
    <property type="protein sequence ID" value="KAH3789245.1"/>
    <property type="molecule type" value="Genomic_DNA"/>
</dbReference>
<dbReference type="InterPro" id="IPR001660">
    <property type="entry name" value="SAM"/>
</dbReference>
<evidence type="ECO:0000313" key="3">
    <source>
        <dbReference type="Proteomes" id="UP000828390"/>
    </source>
</evidence>
<organism evidence="2 3">
    <name type="scientific">Dreissena polymorpha</name>
    <name type="common">Zebra mussel</name>
    <name type="synonym">Mytilus polymorpha</name>
    <dbReference type="NCBI Taxonomy" id="45954"/>
    <lineage>
        <taxon>Eukaryota</taxon>
        <taxon>Metazoa</taxon>
        <taxon>Spiralia</taxon>
        <taxon>Lophotrochozoa</taxon>
        <taxon>Mollusca</taxon>
        <taxon>Bivalvia</taxon>
        <taxon>Autobranchia</taxon>
        <taxon>Heteroconchia</taxon>
        <taxon>Euheterodonta</taxon>
        <taxon>Imparidentia</taxon>
        <taxon>Neoheterodontei</taxon>
        <taxon>Myida</taxon>
        <taxon>Dreissenoidea</taxon>
        <taxon>Dreissenidae</taxon>
        <taxon>Dreissena</taxon>
    </lineage>
</organism>
<reference evidence="2" key="1">
    <citation type="journal article" date="2019" name="bioRxiv">
        <title>The Genome of the Zebra Mussel, Dreissena polymorpha: A Resource for Invasive Species Research.</title>
        <authorList>
            <person name="McCartney M.A."/>
            <person name="Auch B."/>
            <person name="Kono T."/>
            <person name="Mallez S."/>
            <person name="Zhang Y."/>
            <person name="Obille A."/>
            <person name="Becker A."/>
            <person name="Abrahante J.E."/>
            <person name="Garbe J."/>
            <person name="Badalamenti J.P."/>
            <person name="Herman A."/>
            <person name="Mangelson H."/>
            <person name="Liachko I."/>
            <person name="Sullivan S."/>
            <person name="Sone E.D."/>
            <person name="Koren S."/>
            <person name="Silverstein K.A.T."/>
            <person name="Beckman K.B."/>
            <person name="Gohl D.M."/>
        </authorList>
    </citation>
    <scope>NUCLEOTIDE SEQUENCE</scope>
    <source>
        <strain evidence="2">Duluth1</strain>
        <tissue evidence="2">Whole animal</tissue>
    </source>
</reference>
<evidence type="ECO:0000259" key="1">
    <source>
        <dbReference type="PROSITE" id="PS50105"/>
    </source>
</evidence>
<dbReference type="SUPFAM" id="SSF47769">
    <property type="entry name" value="SAM/Pointed domain"/>
    <property type="match status" value="1"/>
</dbReference>
<dbReference type="AlphaFoldDB" id="A0A9D4IWC7"/>
<feature type="domain" description="SAM" evidence="1">
    <location>
        <begin position="8"/>
        <end position="71"/>
    </location>
</feature>
<reference evidence="2" key="2">
    <citation type="submission" date="2020-11" db="EMBL/GenBank/DDBJ databases">
        <authorList>
            <person name="McCartney M.A."/>
            <person name="Auch B."/>
            <person name="Kono T."/>
            <person name="Mallez S."/>
            <person name="Becker A."/>
            <person name="Gohl D.M."/>
            <person name="Silverstein K.A.T."/>
            <person name="Koren S."/>
            <person name="Bechman K.B."/>
            <person name="Herman A."/>
            <person name="Abrahante J.E."/>
            <person name="Garbe J."/>
        </authorList>
    </citation>
    <scope>NUCLEOTIDE SEQUENCE</scope>
    <source>
        <strain evidence="2">Duluth1</strain>
        <tissue evidence="2">Whole animal</tissue>
    </source>
</reference>
<name>A0A9D4IWC7_DREPO</name>
<evidence type="ECO:0000313" key="2">
    <source>
        <dbReference type="EMBL" id="KAH3789245.1"/>
    </source>
</evidence>
<comment type="caution">
    <text evidence="2">The sequence shown here is derived from an EMBL/GenBank/DDBJ whole genome shotgun (WGS) entry which is preliminary data.</text>
</comment>
<accession>A0A9D4IWC7</accession>